<evidence type="ECO:0000313" key="5">
    <source>
        <dbReference type="EMBL" id="CAL4761293.1"/>
    </source>
</evidence>
<proteinExistence type="predicted"/>
<reference evidence="3" key="1">
    <citation type="submission" date="2022-10" db="EMBL/GenBank/DDBJ databases">
        <authorList>
            <person name="Chen Y."/>
            <person name="Dougan E. K."/>
            <person name="Chan C."/>
            <person name="Rhodes N."/>
            <person name="Thang M."/>
        </authorList>
    </citation>
    <scope>NUCLEOTIDE SEQUENCE</scope>
</reference>
<keyword evidence="6" id="KW-1185">Reference proteome</keyword>
<feature type="domain" description="BUB1 N-terminal" evidence="2">
    <location>
        <begin position="329"/>
        <end position="487"/>
    </location>
</feature>
<keyword evidence="5" id="KW-0808">Transferase</keyword>
<dbReference type="Pfam" id="PF08311">
    <property type="entry name" value="Mad3_BUB1_I"/>
    <property type="match status" value="1"/>
</dbReference>
<evidence type="ECO:0000313" key="6">
    <source>
        <dbReference type="Proteomes" id="UP001152797"/>
    </source>
</evidence>
<dbReference type="PANTHER" id="PTHR14030">
    <property type="entry name" value="MITOTIC CHECKPOINT SERINE/THREONINE-PROTEIN KINASE BUB1"/>
    <property type="match status" value="1"/>
</dbReference>
<accession>A0A9P1BIE6</accession>
<feature type="compositionally biased region" description="Acidic residues" evidence="1">
    <location>
        <begin position="690"/>
        <end position="711"/>
    </location>
</feature>
<evidence type="ECO:0000313" key="3">
    <source>
        <dbReference type="EMBL" id="CAI3973981.1"/>
    </source>
</evidence>
<dbReference type="GO" id="GO:0051754">
    <property type="term" value="P:meiotic sister chromatid cohesion, centromeric"/>
    <property type="evidence" value="ECO:0007669"/>
    <property type="project" value="TreeGrafter"/>
</dbReference>
<comment type="caution">
    <text evidence="3">The sequence shown here is derived from an EMBL/GenBank/DDBJ whole genome shotgun (WGS) entry which is preliminary data.</text>
</comment>
<organism evidence="3">
    <name type="scientific">Cladocopium goreaui</name>
    <dbReference type="NCBI Taxonomy" id="2562237"/>
    <lineage>
        <taxon>Eukaryota</taxon>
        <taxon>Sar</taxon>
        <taxon>Alveolata</taxon>
        <taxon>Dinophyceae</taxon>
        <taxon>Suessiales</taxon>
        <taxon>Symbiodiniaceae</taxon>
        <taxon>Cladocopium</taxon>
    </lineage>
</organism>
<dbReference type="AlphaFoldDB" id="A0A9P1BIE6"/>
<dbReference type="SMART" id="SM00777">
    <property type="entry name" value="Mad3_BUB1_I"/>
    <property type="match status" value="1"/>
</dbReference>
<evidence type="ECO:0000313" key="4">
    <source>
        <dbReference type="EMBL" id="CAL1127356.1"/>
    </source>
</evidence>
<evidence type="ECO:0000259" key="2">
    <source>
        <dbReference type="PROSITE" id="PS51489"/>
    </source>
</evidence>
<dbReference type="EMBL" id="CAMXCT020000113">
    <property type="protein sequence ID" value="CAL1127356.1"/>
    <property type="molecule type" value="Genomic_DNA"/>
</dbReference>
<evidence type="ECO:0000256" key="1">
    <source>
        <dbReference type="SAM" id="MobiDB-lite"/>
    </source>
</evidence>
<dbReference type="Proteomes" id="UP001152797">
    <property type="component" value="Unassembled WGS sequence"/>
</dbReference>
<dbReference type="InterPro" id="IPR015661">
    <property type="entry name" value="Bub1/Mad3"/>
</dbReference>
<dbReference type="Gene3D" id="1.25.40.430">
    <property type="match status" value="1"/>
</dbReference>
<sequence length="736" mass="81846">MAAEGANGKICLALLTARADPSVADERGLSPAALASNNEAISNGCCDSTLNLAGAKRFLASHCPDFAASRTGTSAFRTQLRAPRGALSIDHRANFGTTWQDVAIGARKAMAAIGRSRLRCMGLRAQQVKTADSSNGLAFCRSSQIDLIEGRLAFTRRTSSCPDEAWPEPRQIPEEVSHWCADRAGTHRNVGAPRRYLEGSRLFERNARLRYGQMWQEMNAKFKAVLRHRGEEIGSCSSTVELALQMHRNTQAYKWSLSQTTGLSSEKHTSLKLPIMASHGRKRLHVARSSLLVETRARGKDVSSSQNEALPGGAFARSAAPQPKSIADFEAALTRAESGGADVVQVWTDFALWAKRLVDGTEQLSILRRACRSLAGEKRHAQDIRQLRLWVMLADKESRPAQIFQHLEARGIGTNHALLFEAWAHCLEAKHDFEGAADVYRRGLTSLAQPQARLRARRADFDERMRQRVSRTPSTEAFTFSTPPRESRSWRLSHFRAIKTSLKKPSKYSTLRFRTPRKPHSHEEAKHRHVPIDQRCYKDIKKEEVKRTAMNSAKGARTAEMATAQVDTRSRLTCRKQVAVEGPFRLPSLSTLSEKCDKQAKMQILEQKLAEHEKARPVSAKDAPKASVSENAGALKALQSSKLQENIGAKAFDRSQPPTCEKAVPTAKPKTETRRGLLGWLVPFSGFFGGDEDEDYLEDCEEESVMEDDEPAASPDDLLPSPPEAKRRRLMGWLPW</sequence>
<feature type="region of interest" description="Disordered" evidence="1">
    <location>
        <begin position="689"/>
        <end position="736"/>
    </location>
</feature>
<dbReference type="PROSITE" id="PS51489">
    <property type="entry name" value="BUB1_N"/>
    <property type="match status" value="1"/>
</dbReference>
<dbReference type="EMBL" id="CAMXCT010000113">
    <property type="protein sequence ID" value="CAI3973981.1"/>
    <property type="molecule type" value="Genomic_DNA"/>
</dbReference>
<protein>
    <submittedName>
        <fullName evidence="5">Probable inactive serine/threonine-protein kinase bub1</fullName>
    </submittedName>
</protein>
<dbReference type="GO" id="GO:0032991">
    <property type="term" value="C:protein-containing complex"/>
    <property type="evidence" value="ECO:0007669"/>
    <property type="project" value="UniProtKB-ARBA"/>
</dbReference>
<dbReference type="EMBL" id="CAMXCT030000113">
    <property type="protein sequence ID" value="CAL4761293.1"/>
    <property type="molecule type" value="Genomic_DNA"/>
</dbReference>
<gene>
    <name evidence="3" type="ORF">C1SCF055_LOCUS2424</name>
</gene>
<dbReference type="GO" id="GO:0004672">
    <property type="term" value="F:protein kinase activity"/>
    <property type="evidence" value="ECO:0007669"/>
    <property type="project" value="TreeGrafter"/>
</dbReference>
<reference evidence="4" key="2">
    <citation type="submission" date="2024-04" db="EMBL/GenBank/DDBJ databases">
        <authorList>
            <person name="Chen Y."/>
            <person name="Shah S."/>
            <person name="Dougan E. K."/>
            <person name="Thang M."/>
            <person name="Chan C."/>
        </authorList>
    </citation>
    <scope>NUCLEOTIDE SEQUENCE [LARGE SCALE GENOMIC DNA]</scope>
</reference>
<dbReference type="OrthoDB" id="248495at2759"/>
<keyword evidence="5" id="KW-0418">Kinase</keyword>
<dbReference type="InterPro" id="IPR013212">
    <property type="entry name" value="Mad3/Bub1_I"/>
</dbReference>
<dbReference type="PANTHER" id="PTHR14030:SF4">
    <property type="entry name" value="BUB1 KINASE, ISOFORM A-RELATED"/>
    <property type="match status" value="1"/>
</dbReference>
<dbReference type="GO" id="GO:0007094">
    <property type="term" value="P:mitotic spindle assembly checkpoint signaling"/>
    <property type="evidence" value="ECO:0007669"/>
    <property type="project" value="InterPro"/>
</dbReference>
<name>A0A9P1BIE6_9DINO</name>